<reference evidence="1 2" key="1">
    <citation type="submission" date="2016-04" db="EMBL/GenBank/DDBJ databases">
        <title>Genome sequence of Methanobrevibacter cuticularis DSM 11139.</title>
        <authorList>
            <person name="Poehlein A."/>
            <person name="Seedorf H."/>
            <person name="Daniel R."/>
        </authorList>
    </citation>
    <scope>NUCLEOTIDE SEQUENCE [LARGE SCALE GENOMIC DNA]</scope>
    <source>
        <strain evidence="1 2">DSM 11139</strain>
    </source>
</reference>
<dbReference type="RefSeq" id="WP_157082434.1">
    <property type="nucleotide sequence ID" value="NZ_LWMW01000075.1"/>
</dbReference>
<evidence type="ECO:0000313" key="2">
    <source>
        <dbReference type="Proteomes" id="UP000077275"/>
    </source>
</evidence>
<evidence type="ECO:0000313" key="1">
    <source>
        <dbReference type="EMBL" id="KZX17015.1"/>
    </source>
</evidence>
<keyword evidence="2" id="KW-1185">Reference proteome</keyword>
<accession>A0A166EU68</accession>
<proteinExistence type="predicted"/>
<dbReference type="Gene3D" id="3.40.50.1010">
    <property type="entry name" value="5'-nuclease"/>
    <property type="match status" value="1"/>
</dbReference>
<comment type="caution">
    <text evidence="1">The sequence shown here is derived from an EMBL/GenBank/DDBJ whole genome shotgun (WGS) entry which is preliminary data.</text>
</comment>
<organism evidence="1 2">
    <name type="scientific">Methanobrevibacter cuticularis</name>
    <dbReference type="NCBI Taxonomy" id="47311"/>
    <lineage>
        <taxon>Archaea</taxon>
        <taxon>Methanobacteriati</taxon>
        <taxon>Methanobacteriota</taxon>
        <taxon>Methanomada group</taxon>
        <taxon>Methanobacteria</taxon>
        <taxon>Methanobacteriales</taxon>
        <taxon>Methanobacteriaceae</taxon>
        <taxon>Methanobrevibacter</taxon>
    </lineage>
</organism>
<dbReference type="Proteomes" id="UP000077275">
    <property type="component" value="Unassembled WGS sequence"/>
</dbReference>
<sequence>MIIYKDMSYYEKALEYTLTNNISFFDNLSYIVMKNNDIEQIASFDNDFHIFEDIEIIK</sequence>
<dbReference type="InterPro" id="IPR029060">
    <property type="entry name" value="PIN-like_dom_sf"/>
</dbReference>
<dbReference type="EMBL" id="LWMW01000075">
    <property type="protein sequence ID" value="KZX17015.1"/>
    <property type="molecule type" value="Genomic_DNA"/>
</dbReference>
<dbReference type="AlphaFoldDB" id="A0A166EU68"/>
<protein>
    <recommendedName>
        <fullName evidence="3">PIN domain-containing protein</fullName>
    </recommendedName>
</protein>
<dbReference type="PATRIC" id="fig|47311.3.peg.481"/>
<dbReference type="SUPFAM" id="SSF88723">
    <property type="entry name" value="PIN domain-like"/>
    <property type="match status" value="1"/>
</dbReference>
<name>A0A166EU68_9EURY</name>
<evidence type="ECO:0008006" key="3">
    <source>
        <dbReference type="Google" id="ProtNLM"/>
    </source>
</evidence>
<gene>
    <name evidence="1" type="ORF">MBCUT_04180</name>
</gene>